<dbReference type="EC" id="7.3.2.7" evidence="3"/>
<accession>A0A395M036</accession>
<dbReference type="GO" id="GO:0016887">
    <property type="term" value="F:ATP hydrolysis activity"/>
    <property type="evidence" value="ECO:0007669"/>
    <property type="project" value="InterPro"/>
</dbReference>
<name>A0A395M036_9BACT</name>
<dbReference type="Pfam" id="PF02374">
    <property type="entry name" value="ArsA_ATPase"/>
    <property type="match status" value="1"/>
</dbReference>
<dbReference type="CDD" id="cd02035">
    <property type="entry name" value="ArsA"/>
    <property type="match status" value="1"/>
</dbReference>
<gene>
    <name evidence="6" type="ORF">D0433_11405</name>
</gene>
<dbReference type="Gene3D" id="2.60.40.790">
    <property type="match status" value="1"/>
</dbReference>
<evidence type="ECO:0000259" key="5">
    <source>
        <dbReference type="Pfam" id="PF17886"/>
    </source>
</evidence>
<dbReference type="PANTHER" id="PTHR10803:SF3">
    <property type="entry name" value="ATPASE GET3"/>
    <property type="match status" value="1"/>
</dbReference>
<evidence type="ECO:0000313" key="6">
    <source>
        <dbReference type="EMBL" id="RFM23274.1"/>
    </source>
</evidence>
<dbReference type="GO" id="GO:0015446">
    <property type="term" value="F:ATPase-coupled arsenite transmembrane transporter activity"/>
    <property type="evidence" value="ECO:0007669"/>
    <property type="project" value="UniProtKB-EC"/>
</dbReference>
<comment type="caution">
    <text evidence="6">The sequence shown here is derived from an EMBL/GenBank/DDBJ whole genome shotgun (WGS) entry which is preliminary data.</text>
</comment>
<dbReference type="EMBL" id="PHFL01000067">
    <property type="protein sequence ID" value="RFM23274.1"/>
    <property type="molecule type" value="Genomic_DNA"/>
</dbReference>
<feature type="domain" description="ArsA/GET3 Anion-transporting ATPase-like" evidence="4">
    <location>
        <begin position="17"/>
        <end position="315"/>
    </location>
</feature>
<dbReference type="InterPro" id="IPR040612">
    <property type="entry name" value="ArsA_HSP20-like"/>
</dbReference>
<dbReference type="Gene3D" id="3.40.50.300">
    <property type="entry name" value="P-loop containing nucleotide triphosphate hydrolases"/>
    <property type="match status" value="1"/>
</dbReference>
<proteinExistence type="inferred from homology"/>
<reference evidence="6 7" key="1">
    <citation type="journal article" date="2011" name="ISME J.">
        <title>Community ecology of hot spring cyanobacterial mats: predominant populations and their functional potential.</title>
        <authorList>
            <person name="Klatt C.G."/>
            <person name="Wood J.M."/>
            <person name="Rusch D.B."/>
            <person name="Bateson M.M."/>
            <person name="Hamamura N."/>
            <person name="Heidelberg J.F."/>
            <person name="Grossman A.R."/>
            <person name="Bhaya D."/>
            <person name="Cohan F.M."/>
            <person name="Kuhl M."/>
            <person name="Bryant D.A."/>
            <person name="Ward D.M."/>
        </authorList>
    </citation>
    <scope>NUCLEOTIDE SEQUENCE [LARGE SCALE GENOMIC DNA]</scope>
    <source>
        <strain evidence="6">OS</strain>
    </source>
</reference>
<dbReference type="InterPro" id="IPR016300">
    <property type="entry name" value="ATPase_ArsA/GET3"/>
</dbReference>
<comment type="similarity">
    <text evidence="1">Belongs to the arsA ATPase family.</text>
</comment>
<evidence type="ECO:0000256" key="2">
    <source>
        <dbReference type="ARBA" id="ARBA00052296"/>
    </source>
</evidence>
<dbReference type="GO" id="GO:0005524">
    <property type="term" value="F:ATP binding"/>
    <property type="evidence" value="ECO:0007669"/>
    <property type="project" value="InterPro"/>
</dbReference>
<dbReference type="InterPro" id="IPR027417">
    <property type="entry name" value="P-loop_NTPase"/>
</dbReference>
<dbReference type="PANTHER" id="PTHR10803">
    <property type="entry name" value="ARSENICAL PUMP-DRIVING ATPASE ARSENITE-TRANSLOCATING ATPASE"/>
    <property type="match status" value="1"/>
</dbReference>
<dbReference type="Pfam" id="PF17886">
    <property type="entry name" value="ArsA_HSP20"/>
    <property type="match status" value="1"/>
</dbReference>
<dbReference type="Proteomes" id="UP000266389">
    <property type="component" value="Unassembled WGS sequence"/>
</dbReference>
<dbReference type="NCBIfam" id="TIGR00345">
    <property type="entry name" value="GET3_arsA_TRC40"/>
    <property type="match status" value="1"/>
</dbReference>
<sequence>MLTRDLQAQLGQNKIPRVIIYSGKGGTGKTTVSSATATNLARQGKRVLIMSSDPAHSISDVFNFKIGRFEPCEIERNLYGLEIDTIYELKKNMSGFQKFVSSSYQSRGVDSGVASELTTQPGLDEIFALARLLDEALSGKWDVIVLDTSPTGNTLRLLAYPEIIIGGNMGKQFFKLYKNMASLQRSLGATNQPDPEFFEEVNMLMKQMDDINKFILRPEVTFRLVLNPEKLSILETKRAYTFVHLYGINIDAIVVNKVLPTVKTVGEYFEFWSDLHRKYLLEIDNSFYPTPIFRCEMQRTEPIGCDMLNELSKLIFGERSPDEIFYSGKNFWIESKKDALPNLNREILAIRIPFLKDAEEVKVVRMGTDLSVTIDRNHRLITLPRVLYTLEMESFVREGDVLKVLFKEQPPEKEKMELNVDKGVLNKLRATRKIAS</sequence>
<evidence type="ECO:0000313" key="7">
    <source>
        <dbReference type="Proteomes" id="UP000266389"/>
    </source>
</evidence>
<protein>
    <recommendedName>
        <fullName evidence="3">arsenite-transporting ATPase</fullName>
        <ecNumber evidence="3">7.3.2.7</ecNumber>
    </recommendedName>
</protein>
<dbReference type="InterPro" id="IPR008978">
    <property type="entry name" value="HSP20-like_chaperone"/>
</dbReference>
<organism evidence="6 7">
    <name type="scientific">Candidatus Thermochlorobacter aerophilus</name>
    <dbReference type="NCBI Taxonomy" id="1868324"/>
    <lineage>
        <taxon>Bacteria</taxon>
        <taxon>Pseudomonadati</taxon>
        <taxon>Chlorobiota</taxon>
        <taxon>Chlorobiia</taxon>
        <taxon>Chlorobiales</taxon>
        <taxon>Candidatus Thermochlorobacteriaceae</taxon>
        <taxon>Candidatus Thermochlorobacter</taxon>
    </lineage>
</organism>
<dbReference type="AlphaFoldDB" id="A0A395M036"/>
<evidence type="ECO:0000256" key="1">
    <source>
        <dbReference type="ARBA" id="ARBA00011040"/>
    </source>
</evidence>
<dbReference type="InterPro" id="IPR025723">
    <property type="entry name" value="ArsA/GET3_ATPase-like"/>
</dbReference>
<feature type="domain" description="ArsA HSP20-like" evidence="5">
    <location>
        <begin position="346"/>
        <end position="406"/>
    </location>
</feature>
<dbReference type="SUPFAM" id="SSF52540">
    <property type="entry name" value="P-loop containing nucleoside triphosphate hydrolases"/>
    <property type="match status" value="1"/>
</dbReference>
<evidence type="ECO:0000256" key="3">
    <source>
        <dbReference type="ARBA" id="ARBA00066752"/>
    </source>
</evidence>
<evidence type="ECO:0000259" key="4">
    <source>
        <dbReference type="Pfam" id="PF02374"/>
    </source>
</evidence>
<comment type="catalytic activity">
    <reaction evidence="2">
        <text>arsenite(in) + ATP + H2O = arsenite(out) + ADP + phosphate + H(+)</text>
        <dbReference type="Rhea" id="RHEA:11348"/>
        <dbReference type="ChEBI" id="CHEBI:15377"/>
        <dbReference type="ChEBI" id="CHEBI:15378"/>
        <dbReference type="ChEBI" id="CHEBI:29242"/>
        <dbReference type="ChEBI" id="CHEBI:30616"/>
        <dbReference type="ChEBI" id="CHEBI:43474"/>
        <dbReference type="ChEBI" id="CHEBI:456216"/>
        <dbReference type="EC" id="7.3.2.7"/>
    </reaction>
</comment>